<dbReference type="Gene3D" id="3.30.370.10">
    <property type="entry name" value="Barstar-like"/>
    <property type="match status" value="1"/>
</dbReference>
<evidence type="ECO:0000256" key="1">
    <source>
        <dbReference type="ARBA" id="ARBA00006845"/>
    </source>
</evidence>
<dbReference type="InterPro" id="IPR000468">
    <property type="entry name" value="Barstar"/>
</dbReference>
<evidence type="ECO:0000313" key="4">
    <source>
        <dbReference type="Proteomes" id="UP000319980"/>
    </source>
</evidence>
<gene>
    <name evidence="3" type="ORF">FQY83_00525</name>
</gene>
<dbReference type="OrthoDB" id="7575400at2"/>
<name>A0A5C5UAY8_9GAMM</name>
<dbReference type="SUPFAM" id="SSF52038">
    <property type="entry name" value="Barstar-related"/>
    <property type="match status" value="1"/>
</dbReference>
<dbReference type="InterPro" id="IPR035905">
    <property type="entry name" value="Barstar-like_sf"/>
</dbReference>
<dbReference type="Proteomes" id="UP000319980">
    <property type="component" value="Unassembled WGS sequence"/>
</dbReference>
<keyword evidence="4" id="KW-1185">Reference proteome</keyword>
<evidence type="ECO:0000259" key="2">
    <source>
        <dbReference type="Pfam" id="PF01337"/>
    </source>
</evidence>
<protein>
    <submittedName>
        <fullName evidence="3">Barstar family protein</fullName>
    </submittedName>
</protein>
<proteinExistence type="inferred from homology"/>
<sequence length="155" mass="16428">MTESGFDPGLFDPFLAGVHRVADGDMALLDLAARDAGLRATAIDLEHCTGKPVLLLRMATALEVPPGSGRNWDALSDLLRDLGWLPAPQGHALLLSSAGDLRDAAPGDYETLLSILHEAAASWAEAGRPFWAFIGLPDDEFDLRGEPCPSDPGAQ</sequence>
<dbReference type="EMBL" id="VOHK01000001">
    <property type="protein sequence ID" value="TWT23176.1"/>
    <property type="molecule type" value="Genomic_DNA"/>
</dbReference>
<accession>A0A5C5UAY8</accession>
<feature type="domain" description="Barstar (barnase inhibitor)" evidence="2">
    <location>
        <begin position="41"/>
        <end position="134"/>
    </location>
</feature>
<dbReference type="RefSeq" id="WP_146384114.1">
    <property type="nucleotide sequence ID" value="NZ_VOHK01000001.1"/>
</dbReference>
<dbReference type="AlphaFoldDB" id="A0A5C5UAY8"/>
<evidence type="ECO:0000313" key="3">
    <source>
        <dbReference type="EMBL" id="TWT23176.1"/>
    </source>
</evidence>
<dbReference type="Pfam" id="PF01337">
    <property type="entry name" value="Barstar"/>
    <property type="match status" value="1"/>
</dbReference>
<comment type="similarity">
    <text evidence="1">Belongs to the barstar family.</text>
</comment>
<organism evidence="3 4">
    <name type="scientific">Luteimonas marina</name>
    <dbReference type="NCBI Taxonomy" id="488485"/>
    <lineage>
        <taxon>Bacteria</taxon>
        <taxon>Pseudomonadati</taxon>
        <taxon>Pseudomonadota</taxon>
        <taxon>Gammaproteobacteria</taxon>
        <taxon>Lysobacterales</taxon>
        <taxon>Lysobacteraceae</taxon>
        <taxon>Luteimonas</taxon>
    </lineage>
</organism>
<comment type="caution">
    <text evidence="3">The sequence shown here is derived from an EMBL/GenBank/DDBJ whole genome shotgun (WGS) entry which is preliminary data.</text>
</comment>
<reference evidence="3 4" key="1">
    <citation type="journal article" date="2008" name="Int. J. Syst. Evol. Microbiol.">
        <title>Luteimonas marina sp. nov., isolated from seawater.</title>
        <authorList>
            <person name="Baik K.S."/>
            <person name="Park S.C."/>
            <person name="Kim M.S."/>
            <person name="Kim E.M."/>
            <person name="Park C."/>
            <person name="Chun J."/>
            <person name="Seong C.N."/>
        </authorList>
    </citation>
    <scope>NUCLEOTIDE SEQUENCE [LARGE SCALE GENOMIC DNA]</scope>
    <source>
        <strain evidence="3 4">FR1330</strain>
    </source>
</reference>